<comment type="subcellular location">
    <subcellularLocation>
        <location evidence="1">Cell membrane</location>
        <topology evidence="1">Multi-pass membrane protein</topology>
    </subcellularLocation>
</comment>
<keyword evidence="14" id="KW-1185">Reference proteome</keyword>
<accession>A0ABM8S7N3</accession>
<evidence type="ECO:0000256" key="2">
    <source>
        <dbReference type="ARBA" id="ARBA00007543"/>
    </source>
</evidence>
<feature type="transmembrane region" description="Helical" evidence="12">
    <location>
        <begin position="313"/>
        <end position="331"/>
    </location>
</feature>
<name>A0ABM8S7N3_9BACT</name>
<feature type="transmembrane region" description="Helical" evidence="12">
    <location>
        <begin position="42"/>
        <end position="66"/>
    </location>
</feature>
<keyword evidence="9 12" id="KW-1133">Transmembrane helix</keyword>
<evidence type="ECO:0000256" key="11">
    <source>
        <dbReference type="ARBA" id="ARBA00023136"/>
    </source>
</evidence>
<feature type="transmembrane region" description="Helical" evidence="12">
    <location>
        <begin position="205"/>
        <end position="224"/>
    </location>
</feature>
<keyword evidence="7" id="KW-0479">Metal-binding</keyword>
<evidence type="ECO:0000313" key="13">
    <source>
        <dbReference type="EMBL" id="CAE6793308.1"/>
    </source>
</evidence>
<dbReference type="NCBIfam" id="TIGR00203">
    <property type="entry name" value="cydB"/>
    <property type="match status" value="1"/>
</dbReference>
<feature type="transmembrane region" description="Helical" evidence="12">
    <location>
        <begin position="163"/>
        <end position="184"/>
    </location>
</feature>
<dbReference type="InterPro" id="IPR003317">
    <property type="entry name" value="Cyt-d_oxidase_su2"/>
</dbReference>
<evidence type="ECO:0000256" key="4">
    <source>
        <dbReference type="ARBA" id="ARBA00022475"/>
    </source>
</evidence>
<keyword evidence="5" id="KW-0349">Heme</keyword>
<evidence type="ECO:0000256" key="5">
    <source>
        <dbReference type="ARBA" id="ARBA00022617"/>
    </source>
</evidence>
<protein>
    <submittedName>
        <fullName evidence="13">Cytochrome d ubiquinol oxidase subunit II</fullName>
        <ecNumber evidence="13">1.10.3.-</ecNumber>
    </submittedName>
</protein>
<dbReference type="GO" id="GO:0016491">
    <property type="term" value="F:oxidoreductase activity"/>
    <property type="evidence" value="ECO:0007669"/>
    <property type="project" value="UniProtKB-KW"/>
</dbReference>
<evidence type="ECO:0000256" key="9">
    <source>
        <dbReference type="ARBA" id="ARBA00022989"/>
    </source>
</evidence>
<evidence type="ECO:0000256" key="7">
    <source>
        <dbReference type="ARBA" id="ARBA00022723"/>
    </source>
</evidence>
<gene>
    <name evidence="13" type="ORF">NSPZN2_60113</name>
</gene>
<comment type="caution">
    <text evidence="13">The sequence shown here is derived from an EMBL/GenBank/DDBJ whole genome shotgun (WGS) entry which is preliminary data.</text>
</comment>
<keyword evidence="8" id="KW-0249">Electron transport</keyword>
<reference evidence="13 14" key="1">
    <citation type="submission" date="2021-02" db="EMBL/GenBank/DDBJ databases">
        <authorList>
            <person name="Han P."/>
        </authorList>
    </citation>
    <scope>NUCLEOTIDE SEQUENCE [LARGE SCALE GENOMIC DNA]</scope>
    <source>
        <strain evidence="13">Candidatus Nitrospira sp. ZN2</strain>
    </source>
</reference>
<evidence type="ECO:0000256" key="3">
    <source>
        <dbReference type="ARBA" id="ARBA00022448"/>
    </source>
</evidence>
<evidence type="ECO:0000256" key="1">
    <source>
        <dbReference type="ARBA" id="ARBA00004651"/>
    </source>
</evidence>
<dbReference type="Proteomes" id="UP000675880">
    <property type="component" value="Unassembled WGS sequence"/>
</dbReference>
<keyword evidence="3" id="KW-0813">Transport</keyword>
<organism evidence="13 14">
    <name type="scientific">Nitrospira defluvii</name>
    <dbReference type="NCBI Taxonomy" id="330214"/>
    <lineage>
        <taxon>Bacteria</taxon>
        <taxon>Pseudomonadati</taxon>
        <taxon>Nitrospirota</taxon>
        <taxon>Nitrospiria</taxon>
        <taxon>Nitrospirales</taxon>
        <taxon>Nitrospiraceae</taxon>
        <taxon>Nitrospira</taxon>
    </lineage>
</organism>
<feature type="transmembrane region" description="Helical" evidence="12">
    <location>
        <begin position="236"/>
        <end position="255"/>
    </location>
</feature>
<keyword evidence="10" id="KW-0408">Iron</keyword>
<evidence type="ECO:0000313" key="14">
    <source>
        <dbReference type="Proteomes" id="UP000675880"/>
    </source>
</evidence>
<dbReference type="PANTHER" id="PTHR43141">
    <property type="entry name" value="CYTOCHROME BD2 SUBUNIT II"/>
    <property type="match status" value="1"/>
</dbReference>
<feature type="transmembrane region" description="Helical" evidence="12">
    <location>
        <begin position="112"/>
        <end position="136"/>
    </location>
</feature>
<keyword evidence="11 12" id="KW-0472">Membrane</keyword>
<feature type="transmembrane region" description="Helical" evidence="12">
    <location>
        <begin position="262"/>
        <end position="284"/>
    </location>
</feature>
<feature type="transmembrane region" description="Helical" evidence="12">
    <location>
        <begin position="6"/>
        <end position="30"/>
    </location>
</feature>
<dbReference type="RefSeq" id="WP_213043963.1">
    <property type="nucleotide sequence ID" value="NZ_CAJNBJ010000019.1"/>
</dbReference>
<evidence type="ECO:0000256" key="10">
    <source>
        <dbReference type="ARBA" id="ARBA00023004"/>
    </source>
</evidence>
<evidence type="ECO:0000256" key="6">
    <source>
        <dbReference type="ARBA" id="ARBA00022692"/>
    </source>
</evidence>
<dbReference type="Pfam" id="PF02322">
    <property type="entry name" value="Cyt_bd_oxida_II"/>
    <property type="match status" value="1"/>
</dbReference>
<proteinExistence type="inferred from homology"/>
<evidence type="ECO:0000256" key="8">
    <source>
        <dbReference type="ARBA" id="ARBA00022982"/>
    </source>
</evidence>
<dbReference type="EC" id="1.10.3.-" evidence="13"/>
<feature type="transmembrane region" description="Helical" evidence="12">
    <location>
        <begin position="72"/>
        <end position="91"/>
    </location>
</feature>
<keyword evidence="6 12" id="KW-0812">Transmembrane</keyword>
<dbReference type="PIRSF" id="PIRSF000267">
    <property type="entry name" value="Cyt_oxidse_sub2"/>
    <property type="match status" value="1"/>
</dbReference>
<keyword evidence="13" id="KW-0560">Oxidoreductase</keyword>
<keyword evidence="4" id="KW-1003">Cell membrane</keyword>
<comment type="similarity">
    <text evidence="2">Belongs to the cytochrome ubiquinol oxidase subunit 2 family.</text>
</comment>
<dbReference type="PANTHER" id="PTHR43141:SF5">
    <property type="entry name" value="CYTOCHROME BD-I UBIQUINOL OXIDASE SUBUNIT 2"/>
    <property type="match status" value="1"/>
</dbReference>
<dbReference type="EMBL" id="CAJNBJ010000019">
    <property type="protein sequence ID" value="CAE6793308.1"/>
    <property type="molecule type" value="Genomic_DNA"/>
</dbReference>
<evidence type="ECO:0000256" key="12">
    <source>
        <dbReference type="SAM" id="Phobius"/>
    </source>
</evidence>
<sequence>METFWFGAVTLMLAVYVVLDGYDFGVGMVYPFVARTDKDKRVILAAIGPVWSGNEVWLIAAGAVLFMAFPKAYAAGFSGFYLALIIVLWLLMGRGLAIELRGHLDHPLWREFWDVVFAVTSALLAIVFGAALGNLIRGVPLNAEGYFFVALWTDFLPGPEPGILDWFTLLLALTSVVLLTMHGANFLAMKTTSELQARARRVARLTGYATALLVASVLPVLSLVQPSLRLNYDAHPIGYGLPLIALAALIAVQVFRAQDRDVAAFTSSSLLLLGLLGGIAWGSYPNILIATTDPAHSLTVTNASAGSDGLQAAFWWFMIGLATVIAYQICIHRLFWGPVKPGSGDFSAH</sequence>